<evidence type="ECO:0000313" key="24">
    <source>
        <dbReference type="Proteomes" id="UP000596660"/>
    </source>
</evidence>
<evidence type="ECO:0000256" key="11">
    <source>
        <dbReference type="ARBA" id="ARBA00022741"/>
    </source>
</evidence>
<dbReference type="PROSITE" id="PS00107">
    <property type="entry name" value="PROTEIN_KINASE_ATP"/>
    <property type="match status" value="1"/>
</dbReference>
<reference evidence="23" key="2">
    <citation type="submission" date="2021-03" db="UniProtKB">
        <authorList>
            <consortium name="EnsemblPlants"/>
        </authorList>
    </citation>
    <scope>IDENTIFICATION</scope>
</reference>
<keyword evidence="11 20" id="KW-0547">Nucleotide-binding</keyword>
<dbReference type="PANTHER" id="PTHR27008:SF596">
    <property type="entry name" value="OS02G0215500 PROTEIN"/>
    <property type="match status" value="1"/>
</dbReference>
<keyword evidence="5" id="KW-0597">Phosphoprotein</keyword>
<evidence type="ECO:0000256" key="21">
    <source>
        <dbReference type="SAM" id="Phobius"/>
    </source>
</evidence>
<keyword evidence="17" id="KW-0325">Glycoprotein</keyword>
<dbReference type="PROSITE" id="PS50011">
    <property type="entry name" value="PROTEIN_KINASE_DOM"/>
    <property type="match status" value="1"/>
</dbReference>
<dbReference type="Pfam" id="PF00560">
    <property type="entry name" value="LRR_1"/>
    <property type="match status" value="7"/>
</dbReference>
<evidence type="ECO:0000256" key="12">
    <source>
        <dbReference type="ARBA" id="ARBA00022777"/>
    </source>
</evidence>
<evidence type="ECO:0000256" key="17">
    <source>
        <dbReference type="ARBA" id="ARBA00023180"/>
    </source>
</evidence>
<dbReference type="GO" id="GO:0005524">
    <property type="term" value="F:ATP binding"/>
    <property type="evidence" value="ECO:0007669"/>
    <property type="project" value="UniProtKB-UniRule"/>
</dbReference>
<reference evidence="23" key="1">
    <citation type="journal article" date="2017" name="Nature">
        <title>The genome of Chenopodium quinoa.</title>
        <authorList>
            <person name="Jarvis D.E."/>
            <person name="Ho Y.S."/>
            <person name="Lightfoot D.J."/>
            <person name="Schmoeckel S.M."/>
            <person name="Li B."/>
            <person name="Borm T.J.A."/>
            <person name="Ohyanagi H."/>
            <person name="Mineta K."/>
            <person name="Michell C.T."/>
            <person name="Saber N."/>
            <person name="Kharbatia N.M."/>
            <person name="Rupper R.R."/>
            <person name="Sharp A.R."/>
            <person name="Dally N."/>
            <person name="Boughton B.A."/>
            <person name="Woo Y.H."/>
            <person name="Gao G."/>
            <person name="Schijlen E.G.W.M."/>
            <person name="Guo X."/>
            <person name="Momin A.A."/>
            <person name="Negrao S."/>
            <person name="Al-Babili S."/>
            <person name="Gehring C."/>
            <person name="Roessner U."/>
            <person name="Jung C."/>
            <person name="Murphy K."/>
            <person name="Arold S.T."/>
            <person name="Gojobori T."/>
            <person name="van der Linden C.G."/>
            <person name="van Loo E.N."/>
            <person name="Jellen E.N."/>
            <person name="Maughan P.J."/>
            <person name="Tester M."/>
        </authorList>
    </citation>
    <scope>NUCLEOTIDE SEQUENCE [LARGE SCALE GENOMIC DNA]</scope>
    <source>
        <strain evidence="23">cv. PI 614886</strain>
    </source>
</reference>
<feature type="binding site" evidence="20">
    <location>
        <position position="435"/>
    </location>
    <ligand>
        <name>ATP</name>
        <dbReference type="ChEBI" id="CHEBI:30616"/>
    </ligand>
</feature>
<keyword evidence="12" id="KW-0418">Kinase</keyword>
<dbReference type="Gramene" id="AUR62016704-RA">
    <property type="protein sequence ID" value="AUR62016704-RA:cds"/>
    <property type="gene ID" value="AUR62016704"/>
</dbReference>
<keyword evidence="10" id="KW-0677">Repeat</keyword>
<evidence type="ECO:0000256" key="20">
    <source>
        <dbReference type="PROSITE-ProRule" id="PRU10141"/>
    </source>
</evidence>
<dbReference type="PANTHER" id="PTHR27008">
    <property type="entry name" value="OS04G0122200 PROTEIN"/>
    <property type="match status" value="1"/>
</dbReference>
<dbReference type="Gene3D" id="1.10.510.10">
    <property type="entry name" value="Transferase(Phosphotransferase) domain 1"/>
    <property type="match status" value="1"/>
</dbReference>
<evidence type="ECO:0000256" key="1">
    <source>
        <dbReference type="ARBA" id="ARBA00004162"/>
    </source>
</evidence>
<dbReference type="InterPro" id="IPR017441">
    <property type="entry name" value="Protein_kinase_ATP_BS"/>
</dbReference>
<dbReference type="Gene3D" id="3.30.200.20">
    <property type="entry name" value="Phosphorylase Kinase, domain 1"/>
    <property type="match status" value="1"/>
</dbReference>
<dbReference type="InterPro" id="IPR011009">
    <property type="entry name" value="Kinase-like_dom_sf"/>
</dbReference>
<feature type="transmembrane region" description="Helical" evidence="21">
    <location>
        <begin position="348"/>
        <end position="374"/>
    </location>
</feature>
<sequence>MVENSGFEAAVQRHRLMMSSLPRIKDNTSSGKVCGEGFWFDELLQLEKNDLTGNIPSSLGNLSSLAELYMTENNLVGSISARKIPYCIENLPDLQLFDVNSNTLSGAVPPGIGKLQKLTDLHLFGNQLSGVIPPSIGNLTKLSRVALFNNHLKGQIPSTLGNCGSLIGLYLDNNFLSGSIPPEIFSLSSLSVGLNISGNHLTGSLPEEVGKLKNLDWLDVSRNMLSGQIPSSIGSCMSLEYLYMGGNYFQGTIPDSLALKSLAELNLSYNNFSGKIPQFLRRLKLQSLDLSNNNLEGEVPIDGVFNNASGVYVRGNNKLCGGIPALKLPLCNYSINNQKRRLKHRKKVLTIAILSAFLGVVLILVFLVLLYIFWQKKRTKKPTASDDSEIFPNLSYQMLLKATNGFSLDNLIGSGTFGAVYKGVLEELQSTVAIKVFKLENHGAFKSFIAECGVLRNIRHRNLLKVVTACSSVDYQGRDFKALDIAFSLDYLHNHCGASIVHCDLKPSNVLLDDEMVAHVGDFGLAKFLSKGINDDSNPDQSSSIGVRGTIGYAPPEYGVGNEVSTSGDVYSFGILLLERITGKRPIDDMFKGGLTLHGFVREALAGDVVEILDHVLLEDIDSTGSNLLLEALTSILEIALSCSNEVPAERLDMSIVSAKLSSIKNKLLGTRLQHEGEFEEGHDGDRLVCQQFHLRAHKHDCAFVI</sequence>
<evidence type="ECO:0000256" key="7">
    <source>
        <dbReference type="ARBA" id="ARBA00022679"/>
    </source>
</evidence>
<comment type="catalytic activity">
    <reaction evidence="18">
        <text>L-threonyl-[protein] + ATP = O-phospho-L-threonyl-[protein] + ADP + H(+)</text>
        <dbReference type="Rhea" id="RHEA:46608"/>
        <dbReference type="Rhea" id="RHEA-COMP:11060"/>
        <dbReference type="Rhea" id="RHEA-COMP:11605"/>
        <dbReference type="ChEBI" id="CHEBI:15378"/>
        <dbReference type="ChEBI" id="CHEBI:30013"/>
        <dbReference type="ChEBI" id="CHEBI:30616"/>
        <dbReference type="ChEBI" id="CHEBI:61977"/>
        <dbReference type="ChEBI" id="CHEBI:456216"/>
        <dbReference type="EC" id="2.7.11.1"/>
    </reaction>
</comment>
<dbReference type="SUPFAM" id="SSF56112">
    <property type="entry name" value="Protein kinase-like (PK-like)"/>
    <property type="match status" value="1"/>
</dbReference>
<name>A0A803LP25_CHEQI</name>
<dbReference type="GO" id="GO:0005886">
    <property type="term" value="C:plasma membrane"/>
    <property type="evidence" value="ECO:0007669"/>
    <property type="project" value="UniProtKB-SubCell"/>
</dbReference>
<dbReference type="GO" id="GO:0004674">
    <property type="term" value="F:protein serine/threonine kinase activity"/>
    <property type="evidence" value="ECO:0007669"/>
    <property type="project" value="UniProtKB-KW"/>
</dbReference>
<dbReference type="Gene3D" id="3.80.10.10">
    <property type="entry name" value="Ribonuclease Inhibitor"/>
    <property type="match status" value="1"/>
</dbReference>
<evidence type="ECO:0000313" key="23">
    <source>
        <dbReference type="EnsemblPlants" id="AUR62016704-RA:cds"/>
    </source>
</evidence>
<evidence type="ECO:0000259" key="22">
    <source>
        <dbReference type="PROSITE" id="PS50011"/>
    </source>
</evidence>
<dbReference type="Pfam" id="PF00069">
    <property type="entry name" value="Pkinase"/>
    <property type="match status" value="1"/>
</dbReference>
<dbReference type="EC" id="2.7.11.1" evidence="2"/>
<dbReference type="Pfam" id="PF07714">
    <property type="entry name" value="PK_Tyr_Ser-Thr"/>
    <property type="match status" value="1"/>
</dbReference>
<evidence type="ECO:0000256" key="16">
    <source>
        <dbReference type="ARBA" id="ARBA00023170"/>
    </source>
</evidence>
<dbReference type="PROSITE" id="PS00108">
    <property type="entry name" value="PROTEIN_KINASE_ST"/>
    <property type="match status" value="1"/>
</dbReference>
<dbReference type="InterPro" id="IPR001245">
    <property type="entry name" value="Ser-Thr/Tyr_kinase_cat_dom"/>
</dbReference>
<dbReference type="InterPro" id="IPR051809">
    <property type="entry name" value="Plant_receptor-like_S/T_kinase"/>
</dbReference>
<feature type="domain" description="Protein kinase" evidence="22">
    <location>
        <begin position="406"/>
        <end position="637"/>
    </location>
</feature>
<evidence type="ECO:0000256" key="6">
    <source>
        <dbReference type="ARBA" id="ARBA00022614"/>
    </source>
</evidence>
<dbReference type="Proteomes" id="UP000596660">
    <property type="component" value="Unplaced"/>
</dbReference>
<evidence type="ECO:0000256" key="2">
    <source>
        <dbReference type="ARBA" id="ARBA00012513"/>
    </source>
</evidence>
<keyword evidence="24" id="KW-1185">Reference proteome</keyword>
<evidence type="ECO:0000256" key="18">
    <source>
        <dbReference type="ARBA" id="ARBA00047899"/>
    </source>
</evidence>
<protein>
    <recommendedName>
        <fullName evidence="2">non-specific serine/threonine protein kinase</fullName>
        <ecNumber evidence="2">2.7.11.1</ecNumber>
    </recommendedName>
</protein>
<dbReference type="AlphaFoldDB" id="A0A803LP25"/>
<keyword evidence="6" id="KW-0433">Leucine-rich repeat</keyword>
<keyword evidence="15 21" id="KW-0472">Membrane</keyword>
<evidence type="ECO:0000256" key="15">
    <source>
        <dbReference type="ARBA" id="ARBA00023136"/>
    </source>
</evidence>
<keyword evidence="16" id="KW-0675">Receptor</keyword>
<evidence type="ECO:0000256" key="3">
    <source>
        <dbReference type="ARBA" id="ARBA00022475"/>
    </source>
</evidence>
<keyword evidence="14 21" id="KW-1133">Transmembrane helix</keyword>
<dbReference type="FunFam" id="1.10.510.10:FF:000358">
    <property type="entry name" value="Putative leucine-rich repeat receptor-like serine/threonine-protein kinase"/>
    <property type="match status" value="1"/>
</dbReference>
<dbReference type="SUPFAM" id="SSF52058">
    <property type="entry name" value="L domain-like"/>
    <property type="match status" value="1"/>
</dbReference>
<accession>A0A803LP25</accession>
<dbReference type="SMART" id="SM00220">
    <property type="entry name" value="S_TKc"/>
    <property type="match status" value="1"/>
</dbReference>
<evidence type="ECO:0000256" key="5">
    <source>
        <dbReference type="ARBA" id="ARBA00022553"/>
    </source>
</evidence>
<evidence type="ECO:0000256" key="13">
    <source>
        <dbReference type="ARBA" id="ARBA00022840"/>
    </source>
</evidence>
<dbReference type="InterPro" id="IPR032675">
    <property type="entry name" value="LRR_dom_sf"/>
</dbReference>
<dbReference type="FunFam" id="3.80.10.10:FF:000095">
    <property type="entry name" value="LRR receptor-like serine/threonine-protein kinase GSO1"/>
    <property type="match status" value="1"/>
</dbReference>
<keyword evidence="3" id="KW-1003">Cell membrane</keyword>
<keyword evidence="4" id="KW-0723">Serine/threonine-protein kinase</keyword>
<keyword evidence="8 21" id="KW-0812">Transmembrane</keyword>
<evidence type="ECO:0000256" key="4">
    <source>
        <dbReference type="ARBA" id="ARBA00022527"/>
    </source>
</evidence>
<keyword evidence="13 20" id="KW-0067">ATP-binding</keyword>
<comment type="subcellular location">
    <subcellularLocation>
        <location evidence="1">Cell membrane</location>
        <topology evidence="1">Single-pass membrane protein</topology>
    </subcellularLocation>
</comment>
<keyword evidence="7" id="KW-0808">Transferase</keyword>
<evidence type="ECO:0000256" key="10">
    <source>
        <dbReference type="ARBA" id="ARBA00022737"/>
    </source>
</evidence>
<dbReference type="InterPro" id="IPR001611">
    <property type="entry name" value="Leu-rich_rpt"/>
</dbReference>
<evidence type="ECO:0000256" key="9">
    <source>
        <dbReference type="ARBA" id="ARBA00022729"/>
    </source>
</evidence>
<comment type="catalytic activity">
    <reaction evidence="19">
        <text>L-seryl-[protein] + ATP = O-phospho-L-seryl-[protein] + ADP + H(+)</text>
        <dbReference type="Rhea" id="RHEA:17989"/>
        <dbReference type="Rhea" id="RHEA-COMP:9863"/>
        <dbReference type="Rhea" id="RHEA-COMP:11604"/>
        <dbReference type="ChEBI" id="CHEBI:15378"/>
        <dbReference type="ChEBI" id="CHEBI:29999"/>
        <dbReference type="ChEBI" id="CHEBI:30616"/>
        <dbReference type="ChEBI" id="CHEBI:83421"/>
        <dbReference type="ChEBI" id="CHEBI:456216"/>
        <dbReference type="EC" id="2.7.11.1"/>
    </reaction>
</comment>
<dbReference type="InterPro" id="IPR000719">
    <property type="entry name" value="Prot_kinase_dom"/>
</dbReference>
<dbReference type="FunFam" id="3.30.200.20:FF:000432">
    <property type="entry name" value="LRR receptor-like serine/threonine-protein kinase EFR"/>
    <property type="match status" value="1"/>
</dbReference>
<proteinExistence type="predicted"/>
<keyword evidence="9" id="KW-0732">Signal</keyword>
<dbReference type="InterPro" id="IPR008271">
    <property type="entry name" value="Ser/Thr_kinase_AS"/>
</dbReference>
<evidence type="ECO:0000256" key="14">
    <source>
        <dbReference type="ARBA" id="ARBA00022989"/>
    </source>
</evidence>
<dbReference type="EnsemblPlants" id="AUR62016704-RA">
    <property type="protein sequence ID" value="AUR62016704-RA:cds"/>
    <property type="gene ID" value="AUR62016704"/>
</dbReference>
<organism evidence="23 24">
    <name type="scientific">Chenopodium quinoa</name>
    <name type="common">Quinoa</name>
    <dbReference type="NCBI Taxonomy" id="63459"/>
    <lineage>
        <taxon>Eukaryota</taxon>
        <taxon>Viridiplantae</taxon>
        <taxon>Streptophyta</taxon>
        <taxon>Embryophyta</taxon>
        <taxon>Tracheophyta</taxon>
        <taxon>Spermatophyta</taxon>
        <taxon>Magnoliopsida</taxon>
        <taxon>eudicotyledons</taxon>
        <taxon>Gunneridae</taxon>
        <taxon>Pentapetalae</taxon>
        <taxon>Caryophyllales</taxon>
        <taxon>Chenopodiaceae</taxon>
        <taxon>Chenopodioideae</taxon>
        <taxon>Atripliceae</taxon>
        <taxon>Chenopodium</taxon>
    </lineage>
</organism>
<dbReference type="OMA" id="HEGEFEE"/>
<evidence type="ECO:0000256" key="19">
    <source>
        <dbReference type="ARBA" id="ARBA00048679"/>
    </source>
</evidence>
<evidence type="ECO:0000256" key="8">
    <source>
        <dbReference type="ARBA" id="ARBA00022692"/>
    </source>
</evidence>